<evidence type="ECO:0000256" key="2">
    <source>
        <dbReference type="SAM" id="Phobius"/>
    </source>
</evidence>
<keyword evidence="4" id="KW-1185">Reference proteome</keyword>
<evidence type="ECO:0000313" key="4">
    <source>
        <dbReference type="Proteomes" id="UP000078559"/>
    </source>
</evidence>
<protein>
    <submittedName>
        <fullName evidence="3">Uncharacterized protein</fullName>
    </submittedName>
</protein>
<keyword evidence="2" id="KW-0812">Transmembrane</keyword>
<feature type="region of interest" description="Disordered" evidence="1">
    <location>
        <begin position="74"/>
        <end position="96"/>
    </location>
</feature>
<dbReference type="Proteomes" id="UP000078559">
    <property type="component" value="Chromosome 2"/>
</dbReference>
<proteinExistence type="predicted"/>
<evidence type="ECO:0000313" key="3">
    <source>
        <dbReference type="EMBL" id="KUI66963.1"/>
    </source>
</evidence>
<feature type="transmembrane region" description="Helical" evidence="2">
    <location>
        <begin position="38"/>
        <end position="60"/>
    </location>
</feature>
<dbReference type="EMBL" id="CM003099">
    <property type="protein sequence ID" value="KUI66963.1"/>
    <property type="molecule type" value="Genomic_DNA"/>
</dbReference>
<sequence length="96" mass="9392">MSDSMTTVVTTTLITTMTTITAVTSPHRPTMSDPWTAAKVGCTVGIATAAASAVFSALLAPARPSCPWAVVPRNAVRGGGGVGGGGSGGGSSDLEK</sequence>
<reference evidence="3" key="1">
    <citation type="submission" date="2014-12" db="EMBL/GenBank/DDBJ databases">
        <title>Genome Sequence of Valsa Canker Pathogens Uncovers a Specific Adaption of Colonization on Woody Bark.</title>
        <authorList>
            <person name="Yin Z."/>
            <person name="Liu H."/>
            <person name="Gao X."/>
            <person name="Li Z."/>
            <person name="Song N."/>
            <person name="Ke X."/>
            <person name="Dai Q."/>
            <person name="Wu Y."/>
            <person name="Sun Y."/>
            <person name="Xu J.-R."/>
            <person name="Kang Z.K."/>
            <person name="Wang L."/>
            <person name="Huang L."/>
        </authorList>
    </citation>
    <scope>NUCLEOTIDE SEQUENCE [LARGE SCALE GENOMIC DNA]</scope>
    <source>
        <strain evidence="3">03-8</strain>
    </source>
</reference>
<evidence type="ECO:0000256" key="1">
    <source>
        <dbReference type="SAM" id="MobiDB-lite"/>
    </source>
</evidence>
<name>A0A194VSR1_CYTMA</name>
<keyword evidence="2" id="KW-1133">Transmembrane helix</keyword>
<organism evidence="3 4">
    <name type="scientific">Cytospora mali</name>
    <name type="common">Apple Valsa canker fungus</name>
    <name type="synonym">Valsa mali</name>
    <dbReference type="NCBI Taxonomy" id="578113"/>
    <lineage>
        <taxon>Eukaryota</taxon>
        <taxon>Fungi</taxon>
        <taxon>Dikarya</taxon>
        <taxon>Ascomycota</taxon>
        <taxon>Pezizomycotina</taxon>
        <taxon>Sordariomycetes</taxon>
        <taxon>Sordariomycetidae</taxon>
        <taxon>Diaporthales</taxon>
        <taxon>Cytosporaceae</taxon>
        <taxon>Cytospora</taxon>
    </lineage>
</organism>
<gene>
    <name evidence="3" type="ORF">VM1G_02210</name>
</gene>
<keyword evidence="2" id="KW-0472">Membrane</keyword>
<dbReference type="AlphaFoldDB" id="A0A194VSR1"/>
<feature type="compositionally biased region" description="Gly residues" evidence="1">
    <location>
        <begin position="77"/>
        <end position="96"/>
    </location>
</feature>
<accession>A0A194VSR1</accession>